<dbReference type="Pfam" id="PF02518">
    <property type="entry name" value="HATPase_c"/>
    <property type="match status" value="1"/>
</dbReference>
<keyword evidence="6" id="KW-0808">Transferase</keyword>
<protein>
    <recommendedName>
        <fullName evidence="3">histidine kinase</fullName>
        <ecNumber evidence="3">2.7.13.3</ecNumber>
    </recommendedName>
</protein>
<evidence type="ECO:0000256" key="8">
    <source>
        <dbReference type="ARBA" id="ARBA00022741"/>
    </source>
</evidence>
<dbReference type="PANTHER" id="PTHR43065">
    <property type="entry name" value="SENSOR HISTIDINE KINASE"/>
    <property type="match status" value="1"/>
</dbReference>
<dbReference type="GO" id="GO:0005524">
    <property type="term" value="F:ATP binding"/>
    <property type="evidence" value="ECO:0007669"/>
    <property type="project" value="UniProtKB-KW"/>
</dbReference>
<evidence type="ECO:0000256" key="7">
    <source>
        <dbReference type="ARBA" id="ARBA00022692"/>
    </source>
</evidence>
<evidence type="ECO:0000256" key="2">
    <source>
        <dbReference type="ARBA" id="ARBA00004651"/>
    </source>
</evidence>
<dbReference type="Gene3D" id="3.30.565.10">
    <property type="entry name" value="Histidine kinase-like ATPase, C-terminal domain"/>
    <property type="match status" value="1"/>
</dbReference>
<dbReference type="EMBL" id="PDKO01000001">
    <property type="protein sequence ID" value="RXJ64799.1"/>
    <property type="molecule type" value="Genomic_DNA"/>
</dbReference>
<evidence type="ECO:0000256" key="13">
    <source>
        <dbReference type="ARBA" id="ARBA00023136"/>
    </source>
</evidence>
<dbReference type="EC" id="2.7.13.3" evidence="3"/>
<feature type="domain" description="Histidine kinase" evidence="16">
    <location>
        <begin position="315"/>
        <end position="528"/>
    </location>
</feature>
<dbReference type="STRING" id="877500.GCA_000935065_02247"/>
<dbReference type="Proteomes" id="UP000290191">
    <property type="component" value="Unassembled WGS sequence"/>
</dbReference>
<dbReference type="InterPro" id="IPR005467">
    <property type="entry name" value="His_kinase_dom"/>
</dbReference>
<dbReference type="PANTHER" id="PTHR43065:SF10">
    <property type="entry name" value="PEROXIDE STRESS-ACTIVATED HISTIDINE KINASE MAK3"/>
    <property type="match status" value="1"/>
</dbReference>
<evidence type="ECO:0000256" key="15">
    <source>
        <dbReference type="SAM" id="Phobius"/>
    </source>
</evidence>
<feature type="coiled-coil region" evidence="14">
    <location>
        <begin position="261"/>
        <end position="299"/>
    </location>
</feature>
<dbReference type="PROSITE" id="PS50109">
    <property type="entry name" value="HIS_KIN"/>
    <property type="match status" value="1"/>
</dbReference>
<evidence type="ECO:0000256" key="14">
    <source>
        <dbReference type="SAM" id="Coils"/>
    </source>
</evidence>
<comment type="subcellular location">
    <subcellularLocation>
        <location evidence="2">Cell membrane</location>
        <topology evidence="2">Multi-pass membrane protein</topology>
    </subcellularLocation>
</comment>
<evidence type="ECO:0000256" key="10">
    <source>
        <dbReference type="ARBA" id="ARBA00022840"/>
    </source>
</evidence>
<keyword evidence="7 15" id="KW-0812">Transmembrane</keyword>
<keyword evidence="5" id="KW-0597">Phosphoprotein</keyword>
<dbReference type="InterPro" id="IPR033480">
    <property type="entry name" value="sCache_2"/>
</dbReference>
<accession>A0A4Q0Y773</accession>
<evidence type="ECO:0000256" key="6">
    <source>
        <dbReference type="ARBA" id="ARBA00022679"/>
    </source>
</evidence>
<dbReference type="Gene3D" id="3.30.450.20">
    <property type="entry name" value="PAS domain"/>
    <property type="match status" value="1"/>
</dbReference>
<evidence type="ECO:0000256" key="4">
    <source>
        <dbReference type="ARBA" id="ARBA00022475"/>
    </source>
</evidence>
<dbReference type="AlphaFoldDB" id="A0A4Q0Y773"/>
<dbReference type="SMART" id="SM01049">
    <property type="entry name" value="Cache_2"/>
    <property type="match status" value="1"/>
</dbReference>
<dbReference type="GO" id="GO:0005886">
    <property type="term" value="C:plasma membrane"/>
    <property type="evidence" value="ECO:0007669"/>
    <property type="project" value="UniProtKB-SubCell"/>
</dbReference>
<feature type="transmembrane region" description="Helical" evidence="15">
    <location>
        <begin position="232"/>
        <end position="253"/>
    </location>
</feature>
<dbReference type="InterPro" id="IPR004358">
    <property type="entry name" value="Sig_transdc_His_kin-like_C"/>
</dbReference>
<dbReference type="SMART" id="SM00387">
    <property type="entry name" value="HATPase_c"/>
    <property type="match status" value="1"/>
</dbReference>
<keyword evidence="18" id="KW-1185">Reference proteome</keyword>
<sequence length="528" mass="61988">MITKIHFTEVEVKFISEKNISKMIIYIFIIIMTTMIFLISYFYVKNTYEDFEIQMEKFVQDQYDDQKSALKKEINTIIDIINYNATKSDEDERELKADTVRLLNNIKFNRDKSNYIFVYQIMNMQGGDNFAKLLVNPNRPDLLGKPISTNYKDSNGKKFREAFLKDIRQKGESFTKYTYNKVYTNEAKMKLSYFRYFKRWNWVIAVGVYVDDIEKEIAINKEHLKKRVQNQVFQNILLFLLFLSMAIVISILISQKIDEVLKSYQESVHSKSQELKELNETLEKRVEQEIEKNREHEQLLVQKSRFIALGEMISNIAHQWRQPLSELSTILMFIKFKYNMGQLDEELMKKKSKEADRVLEYMSHTIDDFRNFFMPKKAKEQFSLKTAMDSIMTIVSSSLSNNRISITICIDNNLKLNTYLNEFEQVILNIITNAKDILIKNKIKKPWIKIDSKEVDENIIIIVEDNGGGIKVEPKSKIFEPYFTTKNGSDGTGIGLYMSKIIVEKNMKGELKVKEGKAGARFEIILPK</sequence>
<dbReference type="InterPro" id="IPR003594">
    <property type="entry name" value="HATPase_dom"/>
</dbReference>
<evidence type="ECO:0000256" key="11">
    <source>
        <dbReference type="ARBA" id="ARBA00022989"/>
    </source>
</evidence>
<evidence type="ECO:0000256" key="12">
    <source>
        <dbReference type="ARBA" id="ARBA00023012"/>
    </source>
</evidence>
<dbReference type="CDD" id="cd00075">
    <property type="entry name" value="HATPase"/>
    <property type="match status" value="1"/>
</dbReference>
<evidence type="ECO:0000313" key="17">
    <source>
        <dbReference type="EMBL" id="RXJ64799.1"/>
    </source>
</evidence>
<evidence type="ECO:0000256" key="3">
    <source>
        <dbReference type="ARBA" id="ARBA00012438"/>
    </source>
</evidence>
<feature type="transmembrane region" description="Helical" evidence="15">
    <location>
        <begin position="23"/>
        <end position="44"/>
    </location>
</feature>
<dbReference type="SUPFAM" id="SSF55874">
    <property type="entry name" value="ATPase domain of HSP90 chaperone/DNA topoisomerase II/histidine kinase"/>
    <property type="match status" value="1"/>
</dbReference>
<dbReference type="InterPro" id="IPR036890">
    <property type="entry name" value="HATPase_C_sf"/>
</dbReference>
<evidence type="ECO:0000256" key="1">
    <source>
        <dbReference type="ARBA" id="ARBA00000085"/>
    </source>
</evidence>
<dbReference type="RefSeq" id="WP_129081164.1">
    <property type="nucleotide sequence ID" value="NZ_CP041070.1"/>
</dbReference>
<keyword evidence="14" id="KW-0175">Coiled coil</keyword>
<dbReference type="CDD" id="cd00082">
    <property type="entry name" value="HisKA"/>
    <property type="match status" value="1"/>
</dbReference>
<comment type="caution">
    <text evidence="17">The sequence shown here is derived from an EMBL/GenBank/DDBJ whole genome shotgun (WGS) entry which is preliminary data.</text>
</comment>
<keyword evidence="13 15" id="KW-0472">Membrane</keyword>
<dbReference type="InterPro" id="IPR036097">
    <property type="entry name" value="HisK_dim/P_sf"/>
</dbReference>
<dbReference type="Pfam" id="PF17200">
    <property type="entry name" value="sCache_2"/>
    <property type="match status" value="1"/>
</dbReference>
<keyword evidence="8" id="KW-0547">Nucleotide-binding</keyword>
<evidence type="ECO:0000256" key="9">
    <source>
        <dbReference type="ARBA" id="ARBA00022777"/>
    </source>
</evidence>
<comment type="catalytic activity">
    <reaction evidence="1">
        <text>ATP + protein L-histidine = ADP + protein N-phospho-L-histidine.</text>
        <dbReference type="EC" id="2.7.13.3"/>
    </reaction>
</comment>
<keyword evidence="12" id="KW-0902">Two-component regulatory system</keyword>
<gene>
    <name evidence="17" type="ORF">CRV06_02265</name>
</gene>
<evidence type="ECO:0000259" key="16">
    <source>
        <dbReference type="PROSITE" id="PS50109"/>
    </source>
</evidence>
<organism evidence="17 18">
    <name type="scientific">Halarcobacter anaerophilus</name>
    <dbReference type="NCBI Taxonomy" id="877500"/>
    <lineage>
        <taxon>Bacteria</taxon>
        <taxon>Pseudomonadati</taxon>
        <taxon>Campylobacterota</taxon>
        <taxon>Epsilonproteobacteria</taxon>
        <taxon>Campylobacterales</taxon>
        <taxon>Arcobacteraceae</taxon>
        <taxon>Halarcobacter</taxon>
    </lineage>
</organism>
<proteinExistence type="predicted"/>
<name>A0A4Q0Y773_9BACT</name>
<dbReference type="Gene3D" id="1.10.287.130">
    <property type="match status" value="1"/>
</dbReference>
<reference evidence="17 18" key="1">
    <citation type="submission" date="2017-10" db="EMBL/GenBank/DDBJ databases">
        <title>Genomics of the genus Arcobacter.</title>
        <authorList>
            <person name="Perez-Cataluna A."/>
            <person name="Figueras M.J."/>
        </authorList>
    </citation>
    <scope>NUCLEOTIDE SEQUENCE [LARGE SCALE GENOMIC DNA]</scope>
    <source>
        <strain evidence="17 18">DSM 24636</strain>
    </source>
</reference>
<keyword evidence="11 15" id="KW-1133">Transmembrane helix</keyword>
<keyword evidence="9" id="KW-0418">Kinase</keyword>
<dbReference type="SUPFAM" id="SSF47384">
    <property type="entry name" value="Homodimeric domain of signal transducing histidine kinase"/>
    <property type="match status" value="1"/>
</dbReference>
<dbReference type="PRINTS" id="PR00344">
    <property type="entry name" value="BCTRLSENSOR"/>
</dbReference>
<evidence type="ECO:0000256" key="5">
    <source>
        <dbReference type="ARBA" id="ARBA00022553"/>
    </source>
</evidence>
<dbReference type="InterPro" id="IPR003661">
    <property type="entry name" value="HisK_dim/P_dom"/>
</dbReference>
<keyword evidence="10 17" id="KW-0067">ATP-binding</keyword>
<dbReference type="OrthoDB" id="9805967at2"/>
<evidence type="ECO:0000313" key="18">
    <source>
        <dbReference type="Proteomes" id="UP000290191"/>
    </source>
</evidence>
<dbReference type="GO" id="GO:0000155">
    <property type="term" value="F:phosphorelay sensor kinase activity"/>
    <property type="evidence" value="ECO:0007669"/>
    <property type="project" value="InterPro"/>
</dbReference>
<keyword evidence="4" id="KW-1003">Cell membrane</keyword>